<evidence type="ECO:0000313" key="11">
    <source>
        <dbReference type="EMBL" id="KAK6190605.1"/>
    </source>
</evidence>
<dbReference type="Proteomes" id="UP001347796">
    <property type="component" value="Unassembled WGS sequence"/>
</dbReference>
<feature type="transmembrane region" description="Helical" evidence="9">
    <location>
        <begin position="111"/>
        <end position="132"/>
    </location>
</feature>
<dbReference type="InterPro" id="IPR000276">
    <property type="entry name" value="GPCR_Rhodpsn"/>
</dbReference>
<dbReference type="FunFam" id="1.20.1070.10:FF:000219">
    <property type="entry name" value="Opsin 5-like 2"/>
    <property type="match status" value="1"/>
</dbReference>
<dbReference type="InterPro" id="IPR050125">
    <property type="entry name" value="GPCR_opsins"/>
</dbReference>
<evidence type="ECO:0000256" key="5">
    <source>
        <dbReference type="ARBA" id="ARBA00023136"/>
    </source>
</evidence>
<keyword evidence="3 9" id="KW-1133">Transmembrane helix</keyword>
<dbReference type="EMBL" id="JAZGQO010000002">
    <property type="protein sequence ID" value="KAK6190605.1"/>
    <property type="molecule type" value="Genomic_DNA"/>
</dbReference>
<keyword evidence="4" id="KW-0297">G-protein coupled receptor</keyword>
<keyword evidence="2 9" id="KW-0812">Transmembrane</keyword>
<dbReference type="Gene3D" id="1.20.1070.10">
    <property type="entry name" value="Rhodopsin 7-helix transmembrane proteins"/>
    <property type="match status" value="1"/>
</dbReference>
<dbReference type="GO" id="GO:0004930">
    <property type="term" value="F:G protein-coupled receptor activity"/>
    <property type="evidence" value="ECO:0007669"/>
    <property type="project" value="UniProtKB-KW"/>
</dbReference>
<accession>A0AAN8KBT3</accession>
<dbReference type="PANTHER" id="PTHR24240">
    <property type="entry name" value="OPSIN"/>
    <property type="match status" value="1"/>
</dbReference>
<evidence type="ECO:0000256" key="6">
    <source>
        <dbReference type="ARBA" id="ARBA00023170"/>
    </source>
</evidence>
<feature type="transmembrane region" description="Helical" evidence="9">
    <location>
        <begin position="36"/>
        <end position="61"/>
    </location>
</feature>
<comment type="subcellular location">
    <subcellularLocation>
        <location evidence="1">Membrane</location>
        <topology evidence="1">Multi-pass membrane protein</topology>
    </subcellularLocation>
</comment>
<evidence type="ECO:0000259" key="10">
    <source>
        <dbReference type="PROSITE" id="PS50262"/>
    </source>
</evidence>
<evidence type="ECO:0000256" key="2">
    <source>
        <dbReference type="ARBA" id="ARBA00022692"/>
    </source>
</evidence>
<evidence type="ECO:0000256" key="9">
    <source>
        <dbReference type="SAM" id="Phobius"/>
    </source>
</evidence>
<dbReference type="PRINTS" id="PR00237">
    <property type="entry name" value="GPCRRHODOPSN"/>
</dbReference>
<feature type="region of interest" description="Disordered" evidence="8">
    <location>
        <begin position="325"/>
        <end position="357"/>
    </location>
</feature>
<feature type="transmembrane region" description="Helical" evidence="9">
    <location>
        <begin position="196"/>
        <end position="220"/>
    </location>
</feature>
<feature type="transmembrane region" description="Helical" evidence="9">
    <location>
        <begin position="252"/>
        <end position="275"/>
    </location>
</feature>
<reference evidence="11 12" key="1">
    <citation type="submission" date="2024-01" db="EMBL/GenBank/DDBJ databases">
        <title>The genome of the rayed Mediterranean limpet Patella caerulea (Linnaeus, 1758).</title>
        <authorList>
            <person name="Anh-Thu Weber A."/>
            <person name="Halstead-Nussloch G."/>
        </authorList>
    </citation>
    <scope>NUCLEOTIDE SEQUENCE [LARGE SCALE GENOMIC DNA]</scope>
    <source>
        <strain evidence="11">AATW-2023a</strain>
        <tissue evidence="11">Whole specimen</tissue>
    </source>
</reference>
<dbReference type="InterPro" id="IPR017452">
    <property type="entry name" value="GPCR_Rhodpsn_7TM"/>
</dbReference>
<keyword evidence="7" id="KW-0807">Transducer</keyword>
<keyword evidence="12" id="KW-1185">Reference proteome</keyword>
<evidence type="ECO:0000256" key="1">
    <source>
        <dbReference type="ARBA" id="ARBA00004141"/>
    </source>
</evidence>
<proteinExistence type="predicted"/>
<organism evidence="11 12">
    <name type="scientific">Patella caerulea</name>
    <name type="common">Rayed Mediterranean limpet</name>
    <dbReference type="NCBI Taxonomy" id="87958"/>
    <lineage>
        <taxon>Eukaryota</taxon>
        <taxon>Metazoa</taxon>
        <taxon>Spiralia</taxon>
        <taxon>Lophotrochozoa</taxon>
        <taxon>Mollusca</taxon>
        <taxon>Gastropoda</taxon>
        <taxon>Patellogastropoda</taxon>
        <taxon>Patelloidea</taxon>
        <taxon>Patellidae</taxon>
        <taxon>Patella</taxon>
    </lineage>
</organism>
<dbReference type="AlphaFoldDB" id="A0AAN8KBT3"/>
<gene>
    <name evidence="11" type="ORF">SNE40_002435</name>
</gene>
<protein>
    <recommendedName>
        <fullName evidence="10">G-protein coupled receptors family 1 profile domain-containing protein</fullName>
    </recommendedName>
</protein>
<sequence length="357" mass="40767">MYGMQYKDLSMDNFTDSNQSNDHNKFKSTFYPWEDYIIGVFLILGNITAVVLNLMVLIVTLKRRKQLRYPDYYIINLAVCDIGHPLFGYPMTIISSFSHEWVLGRIGCEMYGYLGFQFGVGSMATLAVMAFVRYLTVCKPSSVKQITRCHACLSIVCIHLYAFIWAVFPFLGWGRYDVEPYGIACSIDWKNPSTSFVIATFIFCLGVPVVIMTTTYGLLIKVSRGISRKMQKWNSKDIVWTKQELYLLKMTMIMCGFYLLAWMPYAIVNILYVMLPNVRIPHRISVIPSLCAKSSHTINPIIYFLMNKKLRSFSPSLSCLRKKKNKEASKSLSPTANVPTVNVTTSGNQRECKLSSE</sequence>
<dbReference type="Pfam" id="PF00001">
    <property type="entry name" value="7tm_1"/>
    <property type="match status" value="1"/>
</dbReference>
<evidence type="ECO:0000256" key="7">
    <source>
        <dbReference type="ARBA" id="ARBA00023224"/>
    </source>
</evidence>
<evidence type="ECO:0000256" key="3">
    <source>
        <dbReference type="ARBA" id="ARBA00022989"/>
    </source>
</evidence>
<evidence type="ECO:0000313" key="12">
    <source>
        <dbReference type="Proteomes" id="UP001347796"/>
    </source>
</evidence>
<dbReference type="PROSITE" id="PS50262">
    <property type="entry name" value="G_PROTEIN_RECEP_F1_2"/>
    <property type="match status" value="1"/>
</dbReference>
<dbReference type="SUPFAM" id="SSF81321">
    <property type="entry name" value="Family A G protein-coupled receptor-like"/>
    <property type="match status" value="1"/>
</dbReference>
<keyword evidence="6" id="KW-0675">Receptor</keyword>
<feature type="compositionally biased region" description="Low complexity" evidence="8">
    <location>
        <begin position="334"/>
        <end position="345"/>
    </location>
</feature>
<feature type="transmembrane region" description="Helical" evidence="9">
    <location>
        <begin position="153"/>
        <end position="176"/>
    </location>
</feature>
<evidence type="ECO:0000256" key="8">
    <source>
        <dbReference type="SAM" id="MobiDB-lite"/>
    </source>
</evidence>
<feature type="transmembrane region" description="Helical" evidence="9">
    <location>
        <begin position="73"/>
        <end position="91"/>
    </location>
</feature>
<evidence type="ECO:0000256" key="4">
    <source>
        <dbReference type="ARBA" id="ARBA00023040"/>
    </source>
</evidence>
<keyword evidence="5 9" id="KW-0472">Membrane</keyword>
<name>A0AAN8KBT3_PATCE</name>
<comment type="caution">
    <text evidence="11">The sequence shown here is derived from an EMBL/GenBank/DDBJ whole genome shotgun (WGS) entry which is preliminary data.</text>
</comment>
<dbReference type="GO" id="GO:0016020">
    <property type="term" value="C:membrane"/>
    <property type="evidence" value="ECO:0007669"/>
    <property type="project" value="UniProtKB-SubCell"/>
</dbReference>
<feature type="domain" description="G-protein coupled receptors family 1 profile" evidence="10">
    <location>
        <begin position="52"/>
        <end position="303"/>
    </location>
</feature>